<dbReference type="Gene3D" id="3.40.50.2020">
    <property type="match status" value="1"/>
</dbReference>
<evidence type="ECO:0000256" key="3">
    <source>
        <dbReference type="ARBA" id="ARBA00023163"/>
    </source>
</evidence>
<evidence type="ECO:0000256" key="4">
    <source>
        <dbReference type="HAMAP-Rule" id="MF_01219"/>
    </source>
</evidence>
<dbReference type="InterPro" id="IPR000836">
    <property type="entry name" value="PRTase_dom"/>
</dbReference>
<sequence length="187" mass="20373">MTTPEPTPPGGNRVILDADEIARATTRLAHEILEGAHGTEGLVLLGIQTRGVPLARRLAAVIEQVEAVSVPVGVLDTTMYRDDLRRNPTRTVGRTEIAFSIDGRQVVLVDDVLASGRTVLSALDALKDLGRPNVVRLVVLVDRGQRELPVRADHVGQTVATRRDENVRVHFNEVDGRDDVTIEGNVR</sequence>
<dbReference type="PANTHER" id="PTHR11608:SF0">
    <property type="entry name" value="BIFUNCTIONAL PROTEIN PYRR"/>
    <property type="match status" value="1"/>
</dbReference>
<comment type="caution">
    <text evidence="6">The sequence shown here is derived from an EMBL/GenBank/DDBJ whole genome shotgun (WGS) entry which is preliminary data.</text>
</comment>
<comment type="similarity">
    <text evidence="1 4">Belongs to the purine/pyrimidine phosphoribosyltransferase family. PyrR subfamily.</text>
</comment>
<dbReference type="NCBIfam" id="NF003549">
    <property type="entry name" value="PRK05205.1-5"/>
    <property type="match status" value="1"/>
</dbReference>
<dbReference type="EC" id="2.4.2.9" evidence="4"/>
<dbReference type="InterPro" id="IPR029057">
    <property type="entry name" value="PRTase-like"/>
</dbReference>
<dbReference type="Pfam" id="PF00156">
    <property type="entry name" value="Pribosyltran"/>
    <property type="match status" value="1"/>
</dbReference>
<dbReference type="CDD" id="cd06223">
    <property type="entry name" value="PRTases_typeI"/>
    <property type="match status" value="1"/>
</dbReference>
<evidence type="ECO:0000259" key="5">
    <source>
        <dbReference type="Pfam" id="PF00156"/>
    </source>
</evidence>
<keyword evidence="4 6" id="KW-0808">Transferase</keyword>
<dbReference type="SUPFAM" id="SSF53271">
    <property type="entry name" value="PRTase-like"/>
    <property type="match status" value="1"/>
</dbReference>
<name>A0ABW1WY92_9ACTN</name>
<dbReference type="HAMAP" id="MF_01219">
    <property type="entry name" value="PyrR"/>
    <property type="match status" value="1"/>
</dbReference>
<dbReference type="PANTHER" id="PTHR11608">
    <property type="entry name" value="BIFUNCTIONAL PROTEIN PYRR"/>
    <property type="match status" value="1"/>
</dbReference>
<evidence type="ECO:0000256" key="2">
    <source>
        <dbReference type="ARBA" id="ARBA00023015"/>
    </source>
</evidence>
<evidence type="ECO:0000313" key="7">
    <source>
        <dbReference type="Proteomes" id="UP001596266"/>
    </source>
</evidence>
<dbReference type="Proteomes" id="UP001596266">
    <property type="component" value="Unassembled WGS sequence"/>
</dbReference>
<evidence type="ECO:0000256" key="1">
    <source>
        <dbReference type="ARBA" id="ARBA00005565"/>
    </source>
</evidence>
<gene>
    <name evidence="4 6" type="primary">pyrR</name>
    <name evidence="6" type="ORF">ACFP57_03290</name>
</gene>
<comment type="function">
    <text evidence="4">Also displays a weak uracil phosphoribosyltransferase activity which is not physiologically significant.</text>
</comment>
<protein>
    <recommendedName>
        <fullName evidence="4">Bifunctional protein PyrR</fullName>
    </recommendedName>
    <domain>
        <recommendedName>
            <fullName evidence="4">Pyrimidine operon regulatory protein</fullName>
        </recommendedName>
    </domain>
    <domain>
        <recommendedName>
            <fullName evidence="4">Uracil phosphoribosyltransferase</fullName>
            <shortName evidence="4">UPRTase</shortName>
            <ecNumber evidence="4">2.4.2.9</ecNumber>
        </recommendedName>
    </domain>
</protein>
<comment type="catalytic activity">
    <reaction evidence="4">
        <text>UMP + diphosphate = 5-phospho-alpha-D-ribose 1-diphosphate + uracil</text>
        <dbReference type="Rhea" id="RHEA:13017"/>
        <dbReference type="ChEBI" id="CHEBI:17568"/>
        <dbReference type="ChEBI" id="CHEBI:33019"/>
        <dbReference type="ChEBI" id="CHEBI:57865"/>
        <dbReference type="ChEBI" id="CHEBI:58017"/>
        <dbReference type="EC" id="2.4.2.9"/>
    </reaction>
</comment>
<dbReference type="RefSeq" id="WP_343885365.1">
    <property type="nucleotide sequence ID" value="NZ_BAAAKI010000004.1"/>
</dbReference>
<evidence type="ECO:0000313" key="6">
    <source>
        <dbReference type="EMBL" id="MFC6396016.1"/>
    </source>
</evidence>
<dbReference type="InterPro" id="IPR023050">
    <property type="entry name" value="PyrR"/>
</dbReference>
<keyword evidence="2 4" id="KW-0805">Transcription regulation</keyword>
<feature type="domain" description="Phosphoribosyltransferase" evidence="5">
    <location>
        <begin position="15"/>
        <end position="154"/>
    </location>
</feature>
<organism evidence="6 7">
    <name type="scientific">Luteococcus sanguinis</name>
    <dbReference type="NCBI Taxonomy" id="174038"/>
    <lineage>
        <taxon>Bacteria</taxon>
        <taxon>Bacillati</taxon>
        <taxon>Actinomycetota</taxon>
        <taxon>Actinomycetes</taxon>
        <taxon>Propionibacteriales</taxon>
        <taxon>Propionibacteriaceae</taxon>
        <taxon>Luteococcus</taxon>
    </lineage>
</organism>
<keyword evidence="7" id="KW-1185">Reference proteome</keyword>
<feature type="short sequence motif" description="PRPP-binding" evidence="4">
    <location>
        <begin position="106"/>
        <end position="118"/>
    </location>
</feature>
<keyword evidence="4 6" id="KW-0328">Glycosyltransferase</keyword>
<reference evidence="7" key="1">
    <citation type="journal article" date="2019" name="Int. J. Syst. Evol. Microbiol.">
        <title>The Global Catalogue of Microorganisms (GCM) 10K type strain sequencing project: providing services to taxonomists for standard genome sequencing and annotation.</title>
        <authorList>
            <consortium name="The Broad Institute Genomics Platform"/>
            <consortium name="The Broad Institute Genome Sequencing Center for Infectious Disease"/>
            <person name="Wu L."/>
            <person name="Ma J."/>
        </authorList>
    </citation>
    <scope>NUCLEOTIDE SEQUENCE [LARGE SCALE GENOMIC DNA]</scope>
    <source>
        <strain evidence="7">CGMCC 1.15277</strain>
    </source>
</reference>
<comment type="function">
    <text evidence="4">Regulates the transcription of the pyrimidine nucleotide (pyr) operon in response to exogenous pyrimidines.</text>
</comment>
<keyword evidence="3 4" id="KW-0804">Transcription</keyword>
<dbReference type="InterPro" id="IPR050137">
    <property type="entry name" value="PyrR_bifunctional"/>
</dbReference>
<dbReference type="EMBL" id="JBHSUA010000009">
    <property type="protein sequence ID" value="MFC6396016.1"/>
    <property type="molecule type" value="Genomic_DNA"/>
</dbReference>
<dbReference type="GO" id="GO:0004845">
    <property type="term" value="F:uracil phosphoribosyltransferase activity"/>
    <property type="evidence" value="ECO:0007669"/>
    <property type="project" value="UniProtKB-EC"/>
</dbReference>
<accession>A0ABW1WY92</accession>
<proteinExistence type="inferred from homology"/>